<organism evidence="3 4">
    <name type="scientific">Methylobacterium crusticola</name>
    <dbReference type="NCBI Taxonomy" id="1697972"/>
    <lineage>
        <taxon>Bacteria</taxon>
        <taxon>Pseudomonadati</taxon>
        <taxon>Pseudomonadota</taxon>
        <taxon>Alphaproteobacteria</taxon>
        <taxon>Hyphomicrobiales</taxon>
        <taxon>Methylobacteriaceae</taxon>
        <taxon>Methylobacterium</taxon>
    </lineage>
</organism>
<evidence type="ECO:0000256" key="2">
    <source>
        <dbReference type="SAM" id="Phobius"/>
    </source>
</evidence>
<dbReference type="RefSeq" id="WP_128566309.1">
    <property type="nucleotide sequence ID" value="NZ_BPQH01000034.1"/>
</dbReference>
<comment type="caution">
    <text evidence="3">The sequence shown here is derived from an EMBL/GenBank/DDBJ whole genome shotgun (WGS) entry which is preliminary data.</text>
</comment>
<accession>A0ABQ4R954</accession>
<keyword evidence="2" id="KW-0472">Membrane</keyword>
<gene>
    <name evidence="3" type="ORF">OPKNFCMD_6467</name>
</gene>
<keyword evidence="2" id="KW-1133">Transmembrane helix</keyword>
<dbReference type="EMBL" id="BPQH01000034">
    <property type="protein sequence ID" value="GJD53690.1"/>
    <property type="molecule type" value="Genomic_DNA"/>
</dbReference>
<keyword evidence="4" id="KW-1185">Reference proteome</keyword>
<feature type="compositionally biased region" description="Low complexity" evidence="1">
    <location>
        <begin position="82"/>
        <end position="91"/>
    </location>
</feature>
<reference evidence="3" key="2">
    <citation type="submission" date="2021-08" db="EMBL/GenBank/DDBJ databases">
        <authorList>
            <person name="Tani A."/>
            <person name="Ola A."/>
            <person name="Ogura Y."/>
            <person name="Katsura K."/>
            <person name="Hayashi T."/>
        </authorList>
    </citation>
    <scope>NUCLEOTIDE SEQUENCE</scope>
    <source>
        <strain evidence="3">KCTC 52305</strain>
    </source>
</reference>
<feature type="compositionally biased region" description="Basic and acidic residues" evidence="1">
    <location>
        <begin position="109"/>
        <end position="118"/>
    </location>
</feature>
<sequence length="132" mass="13748">MTSRTDPTRRAPALDPDPARTRRPPAVPRHPWAACRPRGGGLRRALAALAWAATAACALVAGGWPAAAAEVASLLEPRAAPFPATAPHTAASGRTLPPMGSGSPADPGRTPEVRKEHAQAQRIIDRLCRGCD</sequence>
<evidence type="ECO:0000313" key="4">
    <source>
        <dbReference type="Proteomes" id="UP001055167"/>
    </source>
</evidence>
<feature type="transmembrane region" description="Helical" evidence="2">
    <location>
        <begin position="46"/>
        <end position="67"/>
    </location>
</feature>
<proteinExistence type="predicted"/>
<evidence type="ECO:0000313" key="3">
    <source>
        <dbReference type="EMBL" id="GJD53690.1"/>
    </source>
</evidence>
<protein>
    <submittedName>
        <fullName evidence="3">Uncharacterized protein</fullName>
    </submittedName>
</protein>
<reference evidence="3" key="1">
    <citation type="journal article" date="2021" name="Front. Microbiol.">
        <title>Comprehensive Comparative Genomics and Phenotyping of Methylobacterium Species.</title>
        <authorList>
            <person name="Alessa O."/>
            <person name="Ogura Y."/>
            <person name="Fujitani Y."/>
            <person name="Takami H."/>
            <person name="Hayashi T."/>
            <person name="Sahin N."/>
            <person name="Tani A."/>
        </authorList>
    </citation>
    <scope>NUCLEOTIDE SEQUENCE</scope>
    <source>
        <strain evidence="3">KCTC 52305</strain>
    </source>
</reference>
<feature type="region of interest" description="Disordered" evidence="1">
    <location>
        <begin position="1"/>
        <end position="37"/>
    </location>
</feature>
<evidence type="ECO:0000256" key="1">
    <source>
        <dbReference type="SAM" id="MobiDB-lite"/>
    </source>
</evidence>
<dbReference type="Proteomes" id="UP001055167">
    <property type="component" value="Unassembled WGS sequence"/>
</dbReference>
<keyword evidence="2" id="KW-0812">Transmembrane</keyword>
<name>A0ABQ4R954_9HYPH</name>
<feature type="region of interest" description="Disordered" evidence="1">
    <location>
        <begin position="82"/>
        <end position="118"/>
    </location>
</feature>